<organism evidence="3 4">
    <name type="scientific">Tardiphaga robiniae</name>
    <dbReference type="NCBI Taxonomy" id="943830"/>
    <lineage>
        <taxon>Bacteria</taxon>
        <taxon>Pseudomonadati</taxon>
        <taxon>Pseudomonadota</taxon>
        <taxon>Alphaproteobacteria</taxon>
        <taxon>Hyphomicrobiales</taxon>
        <taxon>Nitrobacteraceae</taxon>
        <taxon>Tardiphaga</taxon>
    </lineage>
</organism>
<proteinExistence type="predicted"/>
<dbReference type="Gene3D" id="1.10.443.10">
    <property type="entry name" value="Intergrase catalytic core"/>
    <property type="match status" value="1"/>
</dbReference>
<sequence length="89" mass="9802">MLETLDRGNLHDRAMLLTGLAGGLRRSEVVGLDVGPEQIEDGSGWVEILDKDIVDCTSRLTPSRQVRPRSYHGGLIDESAPKARRITSF</sequence>
<keyword evidence="1" id="KW-0233">DNA recombination</keyword>
<gene>
    <name evidence="3" type="ORF">A4A58_15295</name>
</gene>
<evidence type="ECO:0000256" key="1">
    <source>
        <dbReference type="ARBA" id="ARBA00023172"/>
    </source>
</evidence>
<keyword evidence="4" id="KW-1185">Reference proteome</keyword>
<dbReference type="STRING" id="943830.A4A58_15295"/>
<dbReference type="InterPro" id="IPR013762">
    <property type="entry name" value="Integrase-like_cat_sf"/>
</dbReference>
<feature type="region of interest" description="Disordered" evidence="2">
    <location>
        <begin position="68"/>
        <end position="89"/>
    </location>
</feature>
<accession>A0A161SLP9</accession>
<dbReference type="SUPFAM" id="SSF56349">
    <property type="entry name" value="DNA breaking-rejoining enzymes"/>
    <property type="match status" value="1"/>
</dbReference>
<protein>
    <recommendedName>
        <fullName evidence="5">Tyr recombinase domain-containing protein</fullName>
    </recommendedName>
</protein>
<evidence type="ECO:0008006" key="5">
    <source>
        <dbReference type="Google" id="ProtNLM"/>
    </source>
</evidence>
<dbReference type="Proteomes" id="UP000076574">
    <property type="component" value="Unassembled WGS sequence"/>
</dbReference>
<evidence type="ECO:0000313" key="4">
    <source>
        <dbReference type="Proteomes" id="UP000076574"/>
    </source>
</evidence>
<dbReference type="GO" id="GO:0006310">
    <property type="term" value="P:DNA recombination"/>
    <property type="evidence" value="ECO:0007669"/>
    <property type="project" value="UniProtKB-KW"/>
</dbReference>
<reference evidence="3 4" key="1">
    <citation type="submission" date="2016-03" db="EMBL/GenBank/DDBJ databases">
        <title>Microsymbionts genomes from the relict species Vavilovia formosa (Stev.) Fed.</title>
        <authorList>
            <person name="Kopat V."/>
            <person name="Chirak E."/>
            <person name="Kimeklis A."/>
            <person name="Andronov E."/>
        </authorList>
    </citation>
    <scope>NUCLEOTIDE SEQUENCE [LARGE SCALE GENOMIC DNA]</scope>
    <source>
        <strain evidence="3 4">Vaf07</strain>
    </source>
</reference>
<evidence type="ECO:0000313" key="3">
    <source>
        <dbReference type="EMBL" id="KZD21142.1"/>
    </source>
</evidence>
<dbReference type="EMBL" id="LVYV01000053">
    <property type="protein sequence ID" value="KZD21142.1"/>
    <property type="molecule type" value="Genomic_DNA"/>
</dbReference>
<dbReference type="GO" id="GO:0015074">
    <property type="term" value="P:DNA integration"/>
    <property type="evidence" value="ECO:0007669"/>
    <property type="project" value="InterPro"/>
</dbReference>
<dbReference type="InterPro" id="IPR011010">
    <property type="entry name" value="DNA_brk_join_enz"/>
</dbReference>
<comment type="caution">
    <text evidence="3">The sequence shown here is derived from an EMBL/GenBank/DDBJ whole genome shotgun (WGS) entry which is preliminary data.</text>
</comment>
<name>A0A161SLP9_9BRAD</name>
<dbReference type="AlphaFoldDB" id="A0A161SLP9"/>
<dbReference type="GO" id="GO:0003677">
    <property type="term" value="F:DNA binding"/>
    <property type="evidence" value="ECO:0007669"/>
    <property type="project" value="InterPro"/>
</dbReference>
<evidence type="ECO:0000256" key="2">
    <source>
        <dbReference type="SAM" id="MobiDB-lite"/>
    </source>
</evidence>